<dbReference type="STRING" id="2340.JV46_19040"/>
<organism evidence="2 4">
    <name type="scientific">Solemya velum gill symbiont</name>
    <dbReference type="NCBI Taxonomy" id="2340"/>
    <lineage>
        <taxon>Bacteria</taxon>
        <taxon>Pseudomonadati</taxon>
        <taxon>Pseudomonadota</taxon>
        <taxon>Gammaproteobacteria</taxon>
        <taxon>sulfur-oxidizing symbionts</taxon>
    </lineage>
</organism>
<evidence type="ECO:0000313" key="4">
    <source>
        <dbReference type="Proteomes" id="UP000030856"/>
    </source>
</evidence>
<feature type="compositionally biased region" description="Acidic residues" evidence="1">
    <location>
        <begin position="160"/>
        <end position="178"/>
    </location>
</feature>
<proteinExistence type="predicted"/>
<reference evidence="2 4" key="1">
    <citation type="journal article" date="2014" name="BMC Genomics">
        <title>The genome of the intracellular bacterium of the coastal bivalve, Solemya velum: a blueprint for thriving in and out of symbiosis.</title>
        <authorList>
            <person name="Dmytrenko O."/>
            <person name="Russell S.L."/>
            <person name="Loo W.T."/>
            <person name="Fontanez K.M."/>
            <person name="Liao L."/>
            <person name="Roeselers G."/>
            <person name="Sharma R."/>
            <person name="Stewart F.J."/>
            <person name="Newton I.L."/>
            <person name="Woyke T."/>
            <person name="Wu D."/>
            <person name="Lang J.M."/>
            <person name="Eisen J.A."/>
            <person name="Cavanaugh C.M."/>
        </authorList>
    </citation>
    <scope>NUCLEOTIDE SEQUENCE [LARGE SCALE GENOMIC DNA]</scope>
    <source>
        <strain evidence="2 4">WH</strain>
    </source>
</reference>
<evidence type="ECO:0000256" key="1">
    <source>
        <dbReference type="SAM" id="MobiDB-lite"/>
    </source>
</evidence>
<dbReference type="GeneID" id="86990906"/>
<dbReference type="PATRIC" id="fig|2340.3.peg.253"/>
<dbReference type="EMBL" id="JRAA01000001">
    <property type="protein sequence ID" value="KHF25740.1"/>
    <property type="molecule type" value="Genomic_DNA"/>
</dbReference>
<dbReference type="OrthoDB" id="5609487at2"/>
<dbReference type="AlphaFoldDB" id="A0A0B0H9H4"/>
<name>A0A0B0H9H4_SOVGS</name>
<feature type="compositionally biased region" description="Acidic residues" evidence="1">
    <location>
        <begin position="140"/>
        <end position="152"/>
    </location>
</feature>
<evidence type="ECO:0000313" key="2">
    <source>
        <dbReference type="EMBL" id="KHF25740.1"/>
    </source>
</evidence>
<dbReference type="InterPro" id="IPR021735">
    <property type="entry name" value="DUF3306"/>
</dbReference>
<evidence type="ECO:0000313" key="5">
    <source>
        <dbReference type="Proteomes" id="UP000190962"/>
    </source>
</evidence>
<comment type="caution">
    <text evidence="2">The sequence shown here is derived from an EMBL/GenBank/DDBJ whole genome shotgun (WGS) entry which is preliminary data.</text>
</comment>
<evidence type="ECO:0008006" key="6">
    <source>
        <dbReference type="Google" id="ProtNLM"/>
    </source>
</evidence>
<evidence type="ECO:0000313" key="3">
    <source>
        <dbReference type="EMBL" id="OOY35666.1"/>
    </source>
</evidence>
<dbReference type="EMBL" id="MPNX01000003">
    <property type="protein sequence ID" value="OOY35666.1"/>
    <property type="molecule type" value="Genomic_DNA"/>
</dbReference>
<feature type="region of interest" description="Disordered" evidence="1">
    <location>
        <begin position="1"/>
        <end position="73"/>
    </location>
</feature>
<gene>
    <name evidence="3" type="ORF">BOV88_03210</name>
    <name evidence="2" type="ORF">JV46_19040</name>
</gene>
<dbReference type="Proteomes" id="UP000190962">
    <property type="component" value="Unassembled WGS sequence"/>
</dbReference>
<dbReference type="Pfam" id="PF11748">
    <property type="entry name" value="DUF3306"/>
    <property type="match status" value="1"/>
</dbReference>
<dbReference type="RefSeq" id="WP_052131945.1">
    <property type="nucleotide sequence ID" value="NZ_JRAA01000001.1"/>
</dbReference>
<keyword evidence="4" id="KW-1185">Reference proteome</keyword>
<feature type="compositionally biased region" description="Acidic residues" evidence="1">
    <location>
        <begin position="37"/>
        <end position="60"/>
    </location>
</feature>
<feature type="region of interest" description="Disordered" evidence="1">
    <location>
        <begin position="136"/>
        <end position="178"/>
    </location>
</feature>
<sequence>MKQASHSDTVADDELRDESFMQRFSRRKSEARLVETGDIEQQPEEIAEAEEALPTDEDMPPIESLTADSDFSPFMSPKVSEGLRKLALRKLFHSPEFNFISELDEYAEDFTKFELLGDIVTSDMRHQLEMEAKRRLEEAMNSDEAEELEEVPDITVVDESVTDEGDAEMDDLDVESET</sequence>
<accession>A0A0B0H9H4</accession>
<reference evidence="3 5" key="2">
    <citation type="submission" date="2016-11" db="EMBL/GenBank/DDBJ databases">
        <title>Mixed transmission modes and dynamic genome evolution in an obligate animal-bacterial symbiosis.</title>
        <authorList>
            <person name="Russell S.L."/>
            <person name="Corbett-Detig R.B."/>
            <person name="Cavanaugh C.M."/>
        </authorList>
    </citation>
    <scope>NUCLEOTIDE SEQUENCE [LARGE SCALE GENOMIC DNA]</scope>
    <source>
        <strain evidence="3">MA-KB16</strain>
    </source>
</reference>
<protein>
    <recommendedName>
        <fullName evidence="6">DUF3306 domain-containing protein</fullName>
    </recommendedName>
</protein>
<dbReference type="Proteomes" id="UP000030856">
    <property type="component" value="Unassembled WGS sequence"/>
</dbReference>